<dbReference type="GeneID" id="75185987"/>
<proteinExistence type="predicted"/>
<dbReference type="GO" id="GO:0016887">
    <property type="term" value="F:ATP hydrolysis activity"/>
    <property type="evidence" value="ECO:0007669"/>
    <property type="project" value="InterPro"/>
</dbReference>
<gene>
    <name evidence="1" type="ORF">D8771_20695</name>
</gene>
<accession>A0A6C1BU43</accession>
<dbReference type="InterPro" id="IPR027417">
    <property type="entry name" value="P-loop_NTPase"/>
</dbReference>
<evidence type="ECO:0000313" key="2">
    <source>
        <dbReference type="Proteomes" id="UP000298111"/>
    </source>
</evidence>
<dbReference type="Pfam" id="PF05621">
    <property type="entry name" value="TniB"/>
    <property type="match status" value="1"/>
</dbReference>
<dbReference type="SUPFAM" id="SSF52540">
    <property type="entry name" value="P-loop containing nucleoside triphosphate hydrolases"/>
    <property type="match status" value="1"/>
</dbReference>
<dbReference type="Proteomes" id="UP000298111">
    <property type="component" value="Unassembled WGS sequence"/>
</dbReference>
<dbReference type="AlphaFoldDB" id="A0A6C1BU43"/>
<dbReference type="EMBL" id="RCIY01000068">
    <property type="protein sequence ID" value="TGG80844.1"/>
    <property type="molecule type" value="Genomic_DNA"/>
</dbReference>
<reference evidence="1 2" key="1">
    <citation type="submission" date="2018-10" db="EMBL/GenBank/DDBJ databases">
        <title>Isolation of pseudouridimycin from Streptomyces albus DSM 40763.</title>
        <authorList>
            <person name="Rosenqvist P."/>
            <person name="Metsae-Ketelae M."/>
            <person name="Virta P."/>
        </authorList>
    </citation>
    <scope>NUCLEOTIDE SEQUENCE [LARGE SCALE GENOMIC DNA]</scope>
    <source>
        <strain evidence="1 2">DSM 40763</strain>
    </source>
</reference>
<evidence type="ECO:0000313" key="1">
    <source>
        <dbReference type="EMBL" id="TGG80844.1"/>
    </source>
</evidence>
<dbReference type="InterPro" id="IPR008868">
    <property type="entry name" value="TniB"/>
</dbReference>
<comment type="caution">
    <text evidence="1">The sequence shown here is derived from an EMBL/GenBank/DDBJ whole genome shotgun (WGS) entry which is preliminary data.</text>
</comment>
<protein>
    <submittedName>
        <fullName evidence="1">Uncharacterized protein</fullName>
    </submittedName>
</protein>
<name>A0A6C1BU43_9ACTN</name>
<sequence>MKQPDTDLLALGVAPPPTPPAPRWLDTRQAWKTFAARRPQPPDLADCAPLGTDIADSDPRLLYHGQMRMVRTPAISRALPVVHQQILANRQRTHGRVGIIIEGPRSTGKTVLLQAIGLHYEHKIQRLYAPDDNRIPVITLSVPAPGRGGARNWPAAFAAFLGLERDGGSDPTRSICHVMRASGTLLVLIDGIEHLRPGTDTEQTFDYLSYISEQTGATFIYCGRGARSIVDPMTRDRETERAQGEEPWGDHVVLRTRRIGFSDDERVEFAQIVDAFDRDLRLHHHTPGELTTLAPYLHKRSKGYLRALSQLICQAAQQAMLTKTERITEELLDSLHLGRSITL</sequence>
<dbReference type="RefSeq" id="WP_031029911.1">
    <property type="nucleotide sequence ID" value="NZ_BBQG01000020.1"/>
</dbReference>
<organism evidence="1 2">
    <name type="scientific">Streptomyces albus</name>
    <dbReference type="NCBI Taxonomy" id="1888"/>
    <lineage>
        <taxon>Bacteria</taxon>
        <taxon>Bacillati</taxon>
        <taxon>Actinomycetota</taxon>
        <taxon>Actinomycetes</taxon>
        <taxon>Kitasatosporales</taxon>
        <taxon>Streptomycetaceae</taxon>
        <taxon>Streptomyces</taxon>
    </lineage>
</organism>